<keyword evidence="2" id="KW-1185">Reference proteome</keyword>
<protein>
    <submittedName>
        <fullName evidence="1">Uncharacterized protein</fullName>
    </submittedName>
</protein>
<dbReference type="Proteomes" id="UP000252415">
    <property type="component" value="Unassembled WGS sequence"/>
</dbReference>
<dbReference type="EMBL" id="QPJD01000008">
    <property type="protein sequence ID" value="RCW47617.1"/>
    <property type="molecule type" value="Genomic_DNA"/>
</dbReference>
<accession>A0A368W4G4</accession>
<gene>
    <name evidence="1" type="ORF">DFP97_108241</name>
</gene>
<evidence type="ECO:0000313" key="2">
    <source>
        <dbReference type="Proteomes" id="UP000252415"/>
    </source>
</evidence>
<organism evidence="1 2">
    <name type="scientific">Paenibacillus prosopidis</name>
    <dbReference type="NCBI Taxonomy" id="630520"/>
    <lineage>
        <taxon>Bacteria</taxon>
        <taxon>Bacillati</taxon>
        <taxon>Bacillota</taxon>
        <taxon>Bacilli</taxon>
        <taxon>Bacillales</taxon>
        <taxon>Paenibacillaceae</taxon>
        <taxon>Paenibacillus</taxon>
    </lineage>
</organism>
<sequence length="31" mass="3408">MKPVCVGYELFGEIVSAQQLIVRCVKPESLA</sequence>
<comment type="caution">
    <text evidence="1">The sequence shown here is derived from an EMBL/GenBank/DDBJ whole genome shotgun (WGS) entry which is preliminary data.</text>
</comment>
<proteinExistence type="predicted"/>
<reference evidence="1 2" key="1">
    <citation type="submission" date="2018-07" db="EMBL/GenBank/DDBJ databases">
        <title>Genomic Encyclopedia of Type Strains, Phase III (KMG-III): the genomes of soil and plant-associated and newly described type strains.</title>
        <authorList>
            <person name="Whitman W."/>
        </authorList>
    </citation>
    <scope>NUCLEOTIDE SEQUENCE [LARGE SCALE GENOMIC DNA]</scope>
    <source>
        <strain evidence="1 2">CECT 7506</strain>
    </source>
</reference>
<dbReference type="AlphaFoldDB" id="A0A368W4G4"/>
<name>A0A368W4G4_9BACL</name>
<evidence type="ECO:0000313" key="1">
    <source>
        <dbReference type="EMBL" id="RCW47617.1"/>
    </source>
</evidence>